<accession>A0ABW7N477</accession>
<organism evidence="2 3">
    <name type="scientific">Marinoscillum luteum</name>
    <dbReference type="NCBI Taxonomy" id="861051"/>
    <lineage>
        <taxon>Bacteria</taxon>
        <taxon>Pseudomonadati</taxon>
        <taxon>Bacteroidota</taxon>
        <taxon>Cytophagia</taxon>
        <taxon>Cytophagales</taxon>
        <taxon>Reichenbachiellaceae</taxon>
        <taxon>Marinoscillum</taxon>
    </lineage>
</organism>
<evidence type="ECO:0000256" key="1">
    <source>
        <dbReference type="SAM" id="Phobius"/>
    </source>
</evidence>
<protein>
    <submittedName>
        <fullName evidence="2">Uncharacterized protein</fullName>
    </submittedName>
</protein>
<dbReference type="EMBL" id="JBIPKE010000011">
    <property type="protein sequence ID" value="MFH6982332.1"/>
    <property type="molecule type" value="Genomic_DNA"/>
</dbReference>
<name>A0ABW7N477_9BACT</name>
<evidence type="ECO:0000313" key="3">
    <source>
        <dbReference type="Proteomes" id="UP001610063"/>
    </source>
</evidence>
<feature type="transmembrane region" description="Helical" evidence="1">
    <location>
        <begin position="7"/>
        <end position="27"/>
    </location>
</feature>
<dbReference type="Proteomes" id="UP001610063">
    <property type="component" value="Unassembled WGS sequence"/>
</dbReference>
<sequence length="140" mass="15731">MLRVVSFLKLLSIILFLIILVLVYAYLPIMVALEPDAGSLQLHKETFFYYVVAGFVIVNLVMLAFQKLFEGKIENEDVKAWVRGGAFVINICLTLLVGFIGVLNNSAHLNASGFAYLNYLGPALIFSWILGLFYMIYKKA</sequence>
<dbReference type="RefSeq" id="WP_395416071.1">
    <property type="nucleotide sequence ID" value="NZ_JBIPKE010000011.1"/>
</dbReference>
<feature type="transmembrane region" description="Helical" evidence="1">
    <location>
        <begin position="81"/>
        <end position="103"/>
    </location>
</feature>
<keyword evidence="1" id="KW-1133">Transmembrane helix</keyword>
<gene>
    <name evidence="2" type="ORF">ACHKAR_02725</name>
</gene>
<keyword evidence="3" id="KW-1185">Reference proteome</keyword>
<evidence type="ECO:0000313" key="2">
    <source>
        <dbReference type="EMBL" id="MFH6982332.1"/>
    </source>
</evidence>
<feature type="transmembrane region" description="Helical" evidence="1">
    <location>
        <begin position="115"/>
        <end position="137"/>
    </location>
</feature>
<keyword evidence="1" id="KW-0472">Membrane</keyword>
<comment type="caution">
    <text evidence="2">The sequence shown here is derived from an EMBL/GenBank/DDBJ whole genome shotgun (WGS) entry which is preliminary data.</text>
</comment>
<proteinExistence type="predicted"/>
<reference evidence="2 3" key="1">
    <citation type="journal article" date="2013" name="Int. J. Syst. Evol. Microbiol.">
        <title>Marinoscillum luteum sp. nov., isolated from marine sediment.</title>
        <authorList>
            <person name="Cha I.T."/>
            <person name="Park S.J."/>
            <person name="Kim S.J."/>
            <person name="Kim J.G."/>
            <person name="Jung M.Y."/>
            <person name="Shin K.S."/>
            <person name="Kwon K.K."/>
            <person name="Yang S.H."/>
            <person name="Seo Y.S."/>
            <person name="Rhee S.K."/>
        </authorList>
    </citation>
    <scope>NUCLEOTIDE SEQUENCE [LARGE SCALE GENOMIC DNA]</scope>
    <source>
        <strain evidence="2 3">KCTC 23939</strain>
    </source>
</reference>
<keyword evidence="1" id="KW-0812">Transmembrane</keyword>
<feature type="transmembrane region" description="Helical" evidence="1">
    <location>
        <begin position="47"/>
        <end position="69"/>
    </location>
</feature>